<evidence type="ECO:0000256" key="15">
    <source>
        <dbReference type="ARBA" id="ARBA00022842"/>
    </source>
</evidence>
<dbReference type="EC" id="2.4.2.17" evidence="6 18"/>
<dbReference type="PROSITE" id="PS01316">
    <property type="entry name" value="ATP_P_PHORIBOSYLTR"/>
    <property type="match status" value="1"/>
</dbReference>
<protein>
    <recommendedName>
        <fullName evidence="7 18">ATP phosphoribosyltransferase</fullName>
        <shortName evidence="18">ATP-PRT</shortName>
        <shortName evidence="18">ATP-PRTase</shortName>
        <ecNumber evidence="6 18">2.4.2.17</ecNumber>
    </recommendedName>
</protein>
<comment type="function">
    <text evidence="17 18">Catalyzes the condensation of ATP and 5-phosphoribose 1-diphosphate to form N'-(5'-phosphoribosyl)-ATP (PR-ATP). Has a crucial role in the pathway because the rate of histidine biosynthesis seems to be controlled primarily by regulation of HisG enzymatic activity.</text>
</comment>
<proteinExistence type="inferred from homology"/>
<dbReference type="PANTHER" id="PTHR21403">
    <property type="entry name" value="ATP PHOSPHORIBOSYLTRANSFERASE ATP-PRTASE"/>
    <property type="match status" value="1"/>
</dbReference>
<evidence type="ECO:0000256" key="1">
    <source>
        <dbReference type="ARBA" id="ARBA00000915"/>
    </source>
</evidence>
<evidence type="ECO:0000313" key="22">
    <source>
        <dbReference type="Proteomes" id="UP000294855"/>
    </source>
</evidence>
<evidence type="ECO:0000256" key="6">
    <source>
        <dbReference type="ARBA" id="ARBA00011946"/>
    </source>
</evidence>
<dbReference type="GO" id="GO:0003879">
    <property type="term" value="F:ATP phosphoribosyltransferase activity"/>
    <property type="evidence" value="ECO:0007669"/>
    <property type="project" value="UniProtKB-UniRule"/>
</dbReference>
<dbReference type="PANTHER" id="PTHR21403:SF10">
    <property type="entry name" value="ATP PHOSPHORIBOSYLTRANSFERASE"/>
    <property type="match status" value="1"/>
</dbReference>
<keyword evidence="14 18" id="KW-0067">ATP-binding</keyword>
<reference evidence="21 22" key="1">
    <citation type="submission" date="2019-03" db="EMBL/GenBank/DDBJ databases">
        <title>Genomic Encyclopedia of Type Strains, Phase IV (KMG-IV): sequencing the most valuable type-strain genomes for metagenomic binning, comparative biology and taxonomic classification.</title>
        <authorList>
            <person name="Goeker M."/>
        </authorList>
    </citation>
    <scope>NUCLEOTIDE SEQUENCE [LARGE SCALE GENOMIC DNA]</scope>
    <source>
        <strain evidence="21 22">DSM 13328</strain>
    </source>
</reference>
<keyword evidence="9 18" id="KW-0028">Amino-acid biosynthesis</keyword>
<sequence>MIRIAIPNKGRLHEPTLALFKDAGLPVYGGGHESRQLISKTTDPEITFIFARAADIPLYVEEGTADIGITGLDLVTERKADVECLIDLKYGSSRLILAIPETSEIQKPEELSGKRVATEFPEITKQYFEFNKIKDVEVIQVSGACEMTPHIGVAEAIVDITSSGTTMMINKLKAIDVVFDSKVFLIANKKSLAAQEKIKDVEMALESVLLAKTKRYIMMNVPAASLKDVEKVIPGMNGPTVMEVQGAEPMFAVHAVVDADTIFAIVRKLKILGARDILVLPVERLIP</sequence>
<dbReference type="Gene3D" id="3.30.70.120">
    <property type="match status" value="1"/>
</dbReference>
<keyword evidence="13 18" id="KW-0547">Nucleotide-binding</keyword>
<dbReference type="NCBIfam" id="TIGR03455">
    <property type="entry name" value="HisG_C-term"/>
    <property type="match status" value="1"/>
</dbReference>
<feature type="domain" description="Histidine biosynthesis HisG C-terminal" evidence="20">
    <location>
        <begin position="211"/>
        <end position="283"/>
    </location>
</feature>
<evidence type="ECO:0000256" key="17">
    <source>
        <dbReference type="ARBA" id="ARBA00024861"/>
    </source>
</evidence>
<dbReference type="OrthoDB" id="33116at2157"/>
<dbReference type="SUPFAM" id="SSF53850">
    <property type="entry name" value="Periplasmic binding protein-like II"/>
    <property type="match status" value="1"/>
</dbReference>
<dbReference type="InterPro" id="IPR013115">
    <property type="entry name" value="HisG_C"/>
</dbReference>
<evidence type="ECO:0000256" key="14">
    <source>
        <dbReference type="ARBA" id="ARBA00022840"/>
    </source>
</evidence>
<keyword evidence="12 18" id="KW-0479">Metal-binding</keyword>
<keyword evidence="16 18" id="KW-0368">Histidine biosynthesis</keyword>
<evidence type="ECO:0000256" key="10">
    <source>
        <dbReference type="ARBA" id="ARBA00022676"/>
    </source>
</evidence>
<dbReference type="AlphaFoldDB" id="A0A484F4V8"/>
<comment type="pathway">
    <text evidence="4 18">Amino-acid biosynthesis; L-histidine biosynthesis; L-histidine from 5-phospho-alpha-D-ribose 1-diphosphate: step 1/9.</text>
</comment>
<dbReference type="EMBL" id="SNYS01000010">
    <property type="protein sequence ID" value="TDQ67942.1"/>
    <property type="molecule type" value="Genomic_DNA"/>
</dbReference>
<evidence type="ECO:0000256" key="13">
    <source>
        <dbReference type="ARBA" id="ARBA00022741"/>
    </source>
</evidence>
<keyword evidence="22" id="KW-1185">Reference proteome</keyword>
<dbReference type="GO" id="GO:0000105">
    <property type="term" value="P:L-histidine biosynthetic process"/>
    <property type="evidence" value="ECO:0007669"/>
    <property type="project" value="UniProtKB-UniRule"/>
</dbReference>
<keyword evidence="8 18" id="KW-0963">Cytoplasm</keyword>
<comment type="similarity">
    <text evidence="5 18">Belongs to the ATP phosphoribosyltransferase family. Long subfamily.</text>
</comment>
<dbReference type="InterPro" id="IPR013820">
    <property type="entry name" value="ATP_PRibTrfase_cat"/>
</dbReference>
<evidence type="ECO:0000256" key="4">
    <source>
        <dbReference type="ARBA" id="ARBA00004667"/>
    </source>
</evidence>
<dbReference type="GO" id="GO:0005737">
    <property type="term" value="C:cytoplasm"/>
    <property type="evidence" value="ECO:0007669"/>
    <property type="project" value="UniProtKB-SubCell"/>
</dbReference>
<dbReference type="InterPro" id="IPR001348">
    <property type="entry name" value="ATP_PRibTrfase_HisG"/>
</dbReference>
<keyword evidence="10 18" id="KW-0328">Glycosyltransferase</keyword>
<dbReference type="InterPro" id="IPR020621">
    <property type="entry name" value="ATP-PRT_HisG_long"/>
</dbReference>
<dbReference type="InterPro" id="IPR015867">
    <property type="entry name" value="N-reg_PII/ATP_PRibTrfase_C"/>
</dbReference>
<dbReference type="InterPro" id="IPR018198">
    <property type="entry name" value="ATP_PRibTrfase_CS"/>
</dbReference>
<dbReference type="GO" id="GO:0005524">
    <property type="term" value="F:ATP binding"/>
    <property type="evidence" value="ECO:0007669"/>
    <property type="project" value="UniProtKB-KW"/>
</dbReference>
<dbReference type="Gene3D" id="3.40.190.10">
    <property type="entry name" value="Periplasmic binding protein-like II"/>
    <property type="match status" value="2"/>
</dbReference>
<accession>A0A484F4V8</accession>
<dbReference type="HAMAP" id="MF_00079">
    <property type="entry name" value="HisG_Long"/>
    <property type="match status" value="1"/>
</dbReference>
<dbReference type="InterPro" id="IPR011322">
    <property type="entry name" value="N-reg_PII-like_a/b"/>
</dbReference>
<evidence type="ECO:0000259" key="20">
    <source>
        <dbReference type="Pfam" id="PF08029"/>
    </source>
</evidence>
<evidence type="ECO:0000256" key="2">
    <source>
        <dbReference type="ARBA" id="ARBA00001946"/>
    </source>
</evidence>
<gene>
    <name evidence="18" type="primary">hisG</name>
    <name evidence="21" type="ORF">C7391_1496</name>
</gene>
<comment type="activity regulation">
    <text evidence="18">Feedback inhibited by histidine.</text>
</comment>
<dbReference type="Pfam" id="PF01634">
    <property type="entry name" value="HisG"/>
    <property type="match status" value="1"/>
</dbReference>
<evidence type="ECO:0000313" key="21">
    <source>
        <dbReference type="EMBL" id="TDQ67942.1"/>
    </source>
</evidence>
<evidence type="ECO:0000256" key="16">
    <source>
        <dbReference type="ARBA" id="ARBA00023102"/>
    </source>
</evidence>
<evidence type="ECO:0000256" key="12">
    <source>
        <dbReference type="ARBA" id="ARBA00022723"/>
    </source>
</evidence>
<comment type="catalytic activity">
    <reaction evidence="1 18">
        <text>1-(5-phospho-beta-D-ribosyl)-ATP + diphosphate = 5-phospho-alpha-D-ribose 1-diphosphate + ATP</text>
        <dbReference type="Rhea" id="RHEA:18473"/>
        <dbReference type="ChEBI" id="CHEBI:30616"/>
        <dbReference type="ChEBI" id="CHEBI:33019"/>
        <dbReference type="ChEBI" id="CHEBI:58017"/>
        <dbReference type="ChEBI" id="CHEBI:73183"/>
        <dbReference type="EC" id="2.4.2.17"/>
    </reaction>
</comment>
<dbReference type="Pfam" id="PF08029">
    <property type="entry name" value="HisG_C"/>
    <property type="match status" value="1"/>
</dbReference>
<dbReference type="Proteomes" id="UP000294855">
    <property type="component" value="Unassembled WGS sequence"/>
</dbReference>
<evidence type="ECO:0000256" key="8">
    <source>
        <dbReference type="ARBA" id="ARBA00022490"/>
    </source>
</evidence>
<name>A0A484F4V8_9EURY</name>
<evidence type="ECO:0000256" key="3">
    <source>
        <dbReference type="ARBA" id="ARBA00004496"/>
    </source>
</evidence>
<evidence type="ECO:0000256" key="7">
    <source>
        <dbReference type="ARBA" id="ARBA00020998"/>
    </source>
</evidence>
<keyword evidence="15 18" id="KW-0460">Magnesium</keyword>
<dbReference type="GO" id="GO:0000287">
    <property type="term" value="F:magnesium ion binding"/>
    <property type="evidence" value="ECO:0007669"/>
    <property type="project" value="UniProtKB-UniRule"/>
</dbReference>
<comment type="caution">
    <text evidence="21">The sequence shown here is derived from an EMBL/GenBank/DDBJ whole genome shotgun (WGS) entry which is preliminary data.</text>
</comment>
<keyword evidence="11 18" id="KW-0808">Transferase</keyword>
<dbReference type="RefSeq" id="WP_133517936.1">
    <property type="nucleotide sequence ID" value="NZ_JAHDUW010000001.1"/>
</dbReference>
<evidence type="ECO:0000256" key="5">
    <source>
        <dbReference type="ARBA" id="ARBA00007955"/>
    </source>
</evidence>
<organism evidence="21 22">
    <name type="scientific">Methanimicrococcus blatticola</name>
    <dbReference type="NCBI Taxonomy" id="91560"/>
    <lineage>
        <taxon>Archaea</taxon>
        <taxon>Methanobacteriati</taxon>
        <taxon>Methanobacteriota</taxon>
        <taxon>Stenosarchaea group</taxon>
        <taxon>Methanomicrobia</taxon>
        <taxon>Methanosarcinales</taxon>
        <taxon>Methanosarcinaceae</taxon>
        <taxon>Methanimicrococcus</taxon>
    </lineage>
</organism>
<evidence type="ECO:0000256" key="18">
    <source>
        <dbReference type="HAMAP-Rule" id="MF_00079"/>
    </source>
</evidence>
<dbReference type="SUPFAM" id="SSF54913">
    <property type="entry name" value="GlnB-like"/>
    <property type="match status" value="1"/>
</dbReference>
<evidence type="ECO:0000259" key="19">
    <source>
        <dbReference type="Pfam" id="PF01634"/>
    </source>
</evidence>
<evidence type="ECO:0000256" key="11">
    <source>
        <dbReference type="ARBA" id="ARBA00022679"/>
    </source>
</evidence>
<comment type="cofactor">
    <cofactor evidence="2 18">
        <name>Mg(2+)</name>
        <dbReference type="ChEBI" id="CHEBI:18420"/>
    </cofactor>
</comment>
<comment type="subcellular location">
    <subcellularLocation>
        <location evidence="3 18">Cytoplasm</location>
    </subcellularLocation>
</comment>
<dbReference type="NCBIfam" id="TIGR00070">
    <property type="entry name" value="hisG"/>
    <property type="match status" value="1"/>
</dbReference>
<dbReference type="FunFam" id="3.30.70.120:FF:000002">
    <property type="entry name" value="ATP phosphoribosyltransferase"/>
    <property type="match status" value="1"/>
</dbReference>
<feature type="domain" description="ATP phosphoribosyltransferase catalytic" evidence="19">
    <location>
        <begin position="52"/>
        <end position="206"/>
    </location>
</feature>
<dbReference type="UniPathway" id="UPA00031">
    <property type="reaction ID" value="UER00006"/>
</dbReference>
<evidence type="ECO:0000256" key="9">
    <source>
        <dbReference type="ARBA" id="ARBA00022605"/>
    </source>
</evidence>